<evidence type="ECO:0000313" key="6">
    <source>
        <dbReference type="Proteomes" id="UP001178507"/>
    </source>
</evidence>
<dbReference type="InterPro" id="IPR035979">
    <property type="entry name" value="RBD_domain_sf"/>
</dbReference>
<keyword evidence="6" id="KW-1185">Reference proteome</keyword>
<dbReference type="GO" id="GO:0005737">
    <property type="term" value="C:cytoplasm"/>
    <property type="evidence" value="ECO:0007669"/>
    <property type="project" value="TreeGrafter"/>
</dbReference>
<dbReference type="Proteomes" id="UP001178507">
    <property type="component" value="Unassembled WGS sequence"/>
</dbReference>
<dbReference type="InterPro" id="IPR050374">
    <property type="entry name" value="RRT5_SRSF_SR"/>
</dbReference>
<evidence type="ECO:0000259" key="4">
    <source>
        <dbReference type="PROSITE" id="PS50102"/>
    </source>
</evidence>
<feature type="domain" description="RRM" evidence="4">
    <location>
        <begin position="13"/>
        <end position="84"/>
    </location>
</feature>
<proteinExistence type="predicted"/>
<dbReference type="CDD" id="cd00590">
    <property type="entry name" value="RRM_SF"/>
    <property type="match status" value="2"/>
</dbReference>
<dbReference type="EMBL" id="CAUJNA010001504">
    <property type="protein sequence ID" value="CAJ1387348.1"/>
    <property type="molecule type" value="Genomic_DNA"/>
</dbReference>
<reference evidence="5" key="1">
    <citation type="submission" date="2023-08" db="EMBL/GenBank/DDBJ databases">
        <authorList>
            <person name="Chen Y."/>
            <person name="Shah S."/>
            <person name="Dougan E. K."/>
            <person name="Thang M."/>
            <person name="Chan C."/>
        </authorList>
    </citation>
    <scope>NUCLEOTIDE SEQUENCE</scope>
</reference>
<dbReference type="PROSITE" id="PS50102">
    <property type="entry name" value="RRM"/>
    <property type="match status" value="1"/>
</dbReference>
<dbReference type="SMART" id="SM00360">
    <property type="entry name" value="RRM"/>
    <property type="match status" value="1"/>
</dbReference>
<dbReference type="Pfam" id="PF00076">
    <property type="entry name" value="RRM_1"/>
    <property type="match status" value="1"/>
</dbReference>
<evidence type="ECO:0000256" key="2">
    <source>
        <dbReference type="PROSITE-ProRule" id="PRU00176"/>
    </source>
</evidence>
<feature type="region of interest" description="Disordered" evidence="3">
    <location>
        <begin position="81"/>
        <end position="128"/>
    </location>
</feature>
<evidence type="ECO:0000313" key="5">
    <source>
        <dbReference type="EMBL" id="CAJ1387348.1"/>
    </source>
</evidence>
<dbReference type="SUPFAM" id="SSF54928">
    <property type="entry name" value="RNA-binding domain, RBD"/>
    <property type="match status" value="1"/>
</dbReference>
<dbReference type="InterPro" id="IPR000504">
    <property type="entry name" value="RRM_dom"/>
</dbReference>
<accession>A0AA36MXM6</accession>
<feature type="non-terminal residue" evidence="5">
    <location>
        <position position="1"/>
    </location>
</feature>
<organism evidence="5 6">
    <name type="scientific">Effrenium voratum</name>
    <dbReference type="NCBI Taxonomy" id="2562239"/>
    <lineage>
        <taxon>Eukaryota</taxon>
        <taxon>Sar</taxon>
        <taxon>Alveolata</taxon>
        <taxon>Dinophyceae</taxon>
        <taxon>Suessiales</taxon>
        <taxon>Symbiodiniaceae</taxon>
        <taxon>Effrenium</taxon>
    </lineage>
</organism>
<protein>
    <recommendedName>
        <fullName evidence="4">RRM domain-containing protein</fullName>
    </recommendedName>
</protein>
<dbReference type="InterPro" id="IPR012677">
    <property type="entry name" value="Nucleotide-bd_a/b_plait_sf"/>
</dbReference>
<keyword evidence="1 2" id="KW-0694">RNA-binding</keyword>
<dbReference type="PANTHER" id="PTHR23003">
    <property type="entry name" value="RNA RECOGNITION MOTIF RRM DOMAIN CONTAINING PROTEIN"/>
    <property type="match status" value="1"/>
</dbReference>
<dbReference type="Gene3D" id="3.30.70.330">
    <property type="match status" value="2"/>
</dbReference>
<dbReference type="AlphaFoldDB" id="A0AA36MXM6"/>
<evidence type="ECO:0000256" key="3">
    <source>
        <dbReference type="SAM" id="MobiDB-lite"/>
    </source>
</evidence>
<sequence>LHLSSSSARDAKATLFVGNVPYDAEEADLHEVLGVAGPLAEVRLMRKGMAFVDFVNPEDATKAVTELQGCACLGAPLRLESESHDNRQGPLFRAPRREPQHSAWAQQPGSGRPKGARRHGPDPRGKLFLGNVAADTTEENLREVFNDHNVTEVSLHRKPGTERISYAFECGSAPPKRRSRRSS</sequence>
<evidence type="ECO:0000256" key="1">
    <source>
        <dbReference type="ARBA" id="ARBA00022884"/>
    </source>
</evidence>
<gene>
    <name evidence="5" type="ORF">EVOR1521_LOCUS13449</name>
</gene>
<dbReference type="GO" id="GO:0003729">
    <property type="term" value="F:mRNA binding"/>
    <property type="evidence" value="ECO:0007669"/>
    <property type="project" value="TreeGrafter"/>
</dbReference>
<dbReference type="GO" id="GO:0005634">
    <property type="term" value="C:nucleus"/>
    <property type="evidence" value="ECO:0007669"/>
    <property type="project" value="TreeGrafter"/>
</dbReference>
<comment type="caution">
    <text evidence="5">The sequence shown here is derived from an EMBL/GenBank/DDBJ whole genome shotgun (WGS) entry which is preliminary data.</text>
</comment>
<name>A0AA36MXM6_9DINO</name>